<accession>A0A7I9UV71</accession>
<feature type="chain" id="PRO_5029629792" evidence="1">
    <location>
        <begin position="28"/>
        <end position="68"/>
    </location>
</feature>
<dbReference type="EMBL" id="BJOU01000001">
    <property type="protein sequence ID" value="GED96842.1"/>
    <property type="molecule type" value="Genomic_DNA"/>
</dbReference>
<evidence type="ECO:0000313" key="2">
    <source>
        <dbReference type="EMBL" id="GED96842.1"/>
    </source>
</evidence>
<evidence type="ECO:0000256" key="1">
    <source>
        <dbReference type="SAM" id="SignalP"/>
    </source>
</evidence>
<dbReference type="AlphaFoldDB" id="A0A7I9UV71"/>
<dbReference type="RefSeq" id="WP_161926261.1">
    <property type="nucleotide sequence ID" value="NZ_BJOU01000001.1"/>
</dbReference>
<feature type="signal peptide" evidence="1">
    <location>
        <begin position="1"/>
        <end position="27"/>
    </location>
</feature>
<dbReference type="Proteomes" id="UP000444980">
    <property type="component" value="Unassembled WGS sequence"/>
</dbReference>
<protein>
    <submittedName>
        <fullName evidence="2">Uncharacterized protein</fullName>
    </submittedName>
</protein>
<name>A0A7I9UV71_9ACTN</name>
<evidence type="ECO:0000313" key="3">
    <source>
        <dbReference type="Proteomes" id="UP000444980"/>
    </source>
</evidence>
<keyword evidence="3" id="KW-1185">Reference proteome</keyword>
<keyword evidence="1" id="KW-0732">Signal</keyword>
<reference evidence="3" key="1">
    <citation type="submission" date="2019-06" db="EMBL/GenBank/DDBJ databases">
        <title>Gordonia isolated from sludge of a wastewater treatment plant.</title>
        <authorList>
            <person name="Tamura T."/>
            <person name="Aoyama K."/>
            <person name="Kang Y."/>
            <person name="Saito S."/>
            <person name="Akiyama N."/>
            <person name="Yazawa K."/>
            <person name="Gonoi T."/>
            <person name="Mikami Y."/>
        </authorList>
    </citation>
    <scope>NUCLEOTIDE SEQUENCE [LARGE SCALE GENOMIC DNA]</scope>
    <source>
        <strain evidence="3">NBRC 107697</strain>
    </source>
</reference>
<gene>
    <name evidence="2" type="ORF">nbrc107697_08810</name>
</gene>
<comment type="caution">
    <text evidence="2">The sequence shown here is derived from an EMBL/GenBank/DDBJ whole genome shotgun (WGS) entry which is preliminary data.</text>
</comment>
<organism evidence="2 3">
    <name type="scientific">Gordonia crocea</name>
    <dbReference type="NCBI Taxonomy" id="589162"/>
    <lineage>
        <taxon>Bacteria</taxon>
        <taxon>Bacillati</taxon>
        <taxon>Actinomycetota</taxon>
        <taxon>Actinomycetes</taxon>
        <taxon>Mycobacteriales</taxon>
        <taxon>Gordoniaceae</taxon>
        <taxon>Gordonia</taxon>
    </lineage>
</organism>
<sequence length="68" mass="7082">MSMIGKAALCAPLVALALAMGGGPASAGGWHDDDPSGHGCVLKNGQSGVYKYQHSKNGRHHFHCVPKR</sequence>
<proteinExistence type="predicted"/>